<organism evidence="6 7">
    <name type="scientific">Mola mola</name>
    <name type="common">Ocean sunfish</name>
    <name type="synonym">Tetraodon mola</name>
    <dbReference type="NCBI Taxonomy" id="94237"/>
    <lineage>
        <taxon>Eukaryota</taxon>
        <taxon>Metazoa</taxon>
        <taxon>Chordata</taxon>
        <taxon>Craniata</taxon>
        <taxon>Vertebrata</taxon>
        <taxon>Euteleostomi</taxon>
        <taxon>Actinopterygii</taxon>
        <taxon>Neopterygii</taxon>
        <taxon>Teleostei</taxon>
        <taxon>Neoteleostei</taxon>
        <taxon>Acanthomorphata</taxon>
        <taxon>Eupercaria</taxon>
        <taxon>Tetraodontiformes</taxon>
        <taxon>Molidae</taxon>
        <taxon>Mola</taxon>
    </lineage>
</organism>
<dbReference type="GO" id="GO:0038084">
    <property type="term" value="P:vascular endothelial growth factor signaling pathway"/>
    <property type="evidence" value="ECO:0007669"/>
    <property type="project" value="TreeGrafter"/>
</dbReference>
<dbReference type="CDD" id="cd00135">
    <property type="entry name" value="PDGF"/>
    <property type="match status" value="1"/>
</dbReference>
<dbReference type="GO" id="GO:0050930">
    <property type="term" value="P:induction of positive chemotaxis"/>
    <property type="evidence" value="ECO:0007669"/>
    <property type="project" value="TreeGrafter"/>
</dbReference>
<comment type="similarity">
    <text evidence="3">Belongs to the PDGF/VEGF growth factor family.</text>
</comment>
<evidence type="ECO:0000259" key="5">
    <source>
        <dbReference type="PROSITE" id="PS50278"/>
    </source>
</evidence>
<keyword evidence="7" id="KW-1185">Reference proteome</keyword>
<dbReference type="GO" id="GO:0060754">
    <property type="term" value="P:positive regulation of mast cell chemotaxis"/>
    <property type="evidence" value="ECO:0007669"/>
    <property type="project" value="TreeGrafter"/>
</dbReference>
<proteinExistence type="inferred from homology"/>
<dbReference type="GO" id="GO:0042056">
    <property type="term" value="F:chemoattractant activity"/>
    <property type="evidence" value="ECO:0007669"/>
    <property type="project" value="TreeGrafter"/>
</dbReference>
<keyword evidence="2" id="KW-1015">Disulfide bond</keyword>
<protein>
    <recommendedName>
        <fullName evidence="5">Platelet-derived growth factor (PDGF) family profile domain-containing protein</fullName>
    </recommendedName>
</protein>
<evidence type="ECO:0000256" key="2">
    <source>
        <dbReference type="ARBA" id="ARBA00023157"/>
    </source>
</evidence>
<dbReference type="Proteomes" id="UP000261620">
    <property type="component" value="Unplaced"/>
</dbReference>
<accession>A0A3Q3VWL2</accession>
<dbReference type="PROSITE" id="PS50278">
    <property type="entry name" value="PDGF_2"/>
    <property type="match status" value="1"/>
</dbReference>
<dbReference type="GO" id="GO:0016020">
    <property type="term" value="C:membrane"/>
    <property type="evidence" value="ECO:0007669"/>
    <property type="project" value="InterPro"/>
</dbReference>
<name>A0A3Q3VWL2_MOLML</name>
<dbReference type="PANTHER" id="PTHR12025">
    <property type="entry name" value="VASCULAR ENDOTHELIAL GROWTH FACTOR"/>
    <property type="match status" value="1"/>
</dbReference>
<dbReference type="SUPFAM" id="SSF57501">
    <property type="entry name" value="Cystine-knot cytokines"/>
    <property type="match status" value="1"/>
</dbReference>
<keyword evidence="4" id="KW-0732">Signal</keyword>
<evidence type="ECO:0000256" key="1">
    <source>
        <dbReference type="ARBA" id="ARBA00023030"/>
    </source>
</evidence>
<dbReference type="InterPro" id="IPR029034">
    <property type="entry name" value="Cystine-knot_cytokine"/>
</dbReference>
<dbReference type="PANTHER" id="PTHR12025:SF9">
    <property type="entry name" value="PLACENTA GROWTH FACTOR"/>
    <property type="match status" value="1"/>
</dbReference>
<dbReference type="OMA" id="EAHECHP"/>
<dbReference type="Gene3D" id="2.10.90.10">
    <property type="entry name" value="Cystine-knot cytokines"/>
    <property type="match status" value="1"/>
</dbReference>
<dbReference type="InterPro" id="IPR050507">
    <property type="entry name" value="PDGF/VEGF_growth_factor"/>
</dbReference>
<sequence length="116" mass="13353">NLRQGFIVALLLCFSDFKSSRGRSIMALYEVWAKSMCQPMEQLVDVEREYPGEVESIYVPACVPLKRCSGCCGDEHLECQPTLERNITLQVEILYPTISMDKVELTFVEHQRCECR</sequence>
<dbReference type="SMART" id="SM00141">
    <property type="entry name" value="PDGF"/>
    <property type="match status" value="1"/>
</dbReference>
<dbReference type="AlphaFoldDB" id="A0A3Q3VWL2"/>
<dbReference type="GO" id="GO:0005172">
    <property type="term" value="F:vascular endothelial growth factor receptor binding"/>
    <property type="evidence" value="ECO:0007669"/>
    <property type="project" value="TreeGrafter"/>
</dbReference>
<reference evidence="6" key="2">
    <citation type="submission" date="2025-09" db="UniProtKB">
        <authorList>
            <consortium name="Ensembl"/>
        </authorList>
    </citation>
    <scope>IDENTIFICATION</scope>
</reference>
<dbReference type="Ensembl" id="ENSMMOT00000006097.1">
    <property type="protein sequence ID" value="ENSMMOP00000005988.1"/>
    <property type="gene ID" value="ENSMMOG00000004696.1"/>
</dbReference>
<evidence type="ECO:0000313" key="7">
    <source>
        <dbReference type="Proteomes" id="UP000261620"/>
    </source>
</evidence>
<dbReference type="GO" id="GO:0001666">
    <property type="term" value="P:response to hypoxia"/>
    <property type="evidence" value="ECO:0007669"/>
    <property type="project" value="TreeGrafter"/>
</dbReference>
<feature type="domain" description="Platelet-derived growth factor (PDGF) family profile" evidence="5">
    <location>
        <begin position="24"/>
        <end position="116"/>
    </location>
</feature>
<feature type="signal peptide" evidence="4">
    <location>
        <begin position="1"/>
        <end position="22"/>
    </location>
</feature>
<dbReference type="GO" id="GO:0005615">
    <property type="term" value="C:extracellular space"/>
    <property type="evidence" value="ECO:0007669"/>
    <property type="project" value="TreeGrafter"/>
</dbReference>
<dbReference type="InterPro" id="IPR000072">
    <property type="entry name" value="PDGF/VEGF_dom"/>
</dbReference>
<dbReference type="GO" id="GO:0045766">
    <property type="term" value="P:positive regulation of angiogenesis"/>
    <property type="evidence" value="ECO:0007669"/>
    <property type="project" value="TreeGrafter"/>
</dbReference>
<dbReference type="GO" id="GO:0001938">
    <property type="term" value="P:positive regulation of endothelial cell proliferation"/>
    <property type="evidence" value="ECO:0007669"/>
    <property type="project" value="TreeGrafter"/>
</dbReference>
<evidence type="ECO:0000313" key="6">
    <source>
        <dbReference type="Ensembl" id="ENSMMOP00000005988.1"/>
    </source>
</evidence>
<reference evidence="6" key="1">
    <citation type="submission" date="2025-08" db="UniProtKB">
        <authorList>
            <consortium name="Ensembl"/>
        </authorList>
    </citation>
    <scope>IDENTIFICATION</scope>
</reference>
<feature type="chain" id="PRO_5018624559" description="Platelet-derived growth factor (PDGF) family profile domain-containing protein" evidence="4">
    <location>
        <begin position="23"/>
        <end position="116"/>
    </location>
</feature>
<dbReference type="GO" id="GO:0048010">
    <property type="term" value="P:vascular endothelial growth factor receptor signaling pathway"/>
    <property type="evidence" value="ECO:0007669"/>
    <property type="project" value="TreeGrafter"/>
</dbReference>
<dbReference type="GO" id="GO:0008083">
    <property type="term" value="F:growth factor activity"/>
    <property type="evidence" value="ECO:0007669"/>
    <property type="project" value="UniProtKB-KW"/>
</dbReference>
<evidence type="ECO:0000256" key="4">
    <source>
        <dbReference type="SAM" id="SignalP"/>
    </source>
</evidence>
<keyword evidence="1 3" id="KW-0339">Growth factor</keyword>
<dbReference type="GO" id="GO:0002040">
    <property type="term" value="P:sprouting angiogenesis"/>
    <property type="evidence" value="ECO:0007669"/>
    <property type="project" value="TreeGrafter"/>
</dbReference>
<evidence type="ECO:0000256" key="3">
    <source>
        <dbReference type="RuleBase" id="RU003818"/>
    </source>
</evidence>
<dbReference type="Pfam" id="PF00341">
    <property type="entry name" value="PDGF"/>
    <property type="match status" value="1"/>
</dbReference>